<dbReference type="SMART" id="SM00343">
    <property type="entry name" value="ZnF_C2HC"/>
    <property type="match status" value="1"/>
</dbReference>
<feature type="compositionally biased region" description="Basic and acidic residues" evidence="2">
    <location>
        <begin position="259"/>
        <end position="284"/>
    </location>
</feature>
<protein>
    <recommendedName>
        <fullName evidence="3">CCHC-type domain-containing protein</fullName>
    </recommendedName>
</protein>
<evidence type="ECO:0000256" key="1">
    <source>
        <dbReference type="PROSITE-ProRule" id="PRU00047"/>
    </source>
</evidence>
<proteinExistence type="predicted"/>
<dbReference type="PROSITE" id="PS50158">
    <property type="entry name" value="ZF_CCHC"/>
    <property type="match status" value="1"/>
</dbReference>
<dbReference type="SUPFAM" id="SSF57756">
    <property type="entry name" value="Retrovirus zinc finger-like domains"/>
    <property type="match status" value="1"/>
</dbReference>
<dbReference type="AlphaFoldDB" id="T1IU76"/>
<dbReference type="Proteomes" id="UP000014500">
    <property type="component" value="Unassembled WGS sequence"/>
</dbReference>
<dbReference type="eggNOG" id="KOG0017">
    <property type="taxonomic scope" value="Eukaryota"/>
</dbReference>
<dbReference type="PhylomeDB" id="T1IU76"/>
<name>T1IU76_STRMM</name>
<dbReference type="Pfam" id="PF14223">
    <property type="entry name" value="Retrotran_gag_2"/>
    <property type="match status" value="1"/>
</dbReference>
<keyword evidence="1" id="KW-0863">Zinc-finger</keyword>
<sequence>MRRIQILNQNNYRSWSQDMKILLRQENLWGLIDGTLKKPDPTDPKTTQKEIDKYSKKVNNALGNIYHHVAADKKQCIVDCDTPIESWNKLKQIYEPSSRARKARMRREFLNLKLEKGKEMAVFLSRVDLAAKQLEDIKEQVSNEHRSYQYLDYLPEEYQQAVLTIYHWADENFTVEKMPSQLLAKYSHLRNLHGPRERINDDTRVLKTEIGKNPVYYQRKDEFFCYNCGNAGHIARNCMHPQKRRNISYNRNETWPSYDRQRRDIRPGRQQERKSRQSNRERRNSSQNNMEYNRDDGRQ</sequence>
<feature type="region of interest" description="Disordered" evidence="2">
    <location>
        <begin position="250"/>
        <end position="299"/>
    </location>
</feature>
<dbReference type="InterPro" id="IPR036875">
    <property type="entry name" value="Znf_CCHC_sf"/>
</dbReference>
<feature type="domain" description="CCHC-type" evidence="3">
    <location>
        <begin position="225"/>
        <end position="238"/>
    </location>
</feature>
<keyword evidence="1" id="KW-0862">Zinc</keyword>
<accession>T1IU76</accession>
<dbReference type="HOGENOM" id="CLU_021137_2_0_1"/>
<dbReference type="Pfam" id="PF00098">
    <property type="entry name" value="zf-CCHC"/>
    <property type="match status" value="1"/>
</dbReference>
<evidence type="ECO:0000313" key="5">
    <source>
        <dbReference type="Proteomes" id="UP000014500"/>
    </source>
</evidence>
<evidence type="ECO:0000313" key="4">
    <source>
        <dbReference type="EnsemblMetazoa" id="SMAR004696-PA"/>
    </source>
</evidence>
<dbReference type="InterPro" id="IPR001878">
    <property type="entry name" value="Znf_CCHC"/>
</dbReference>
<dbReference type="OMA" id="WADENFT"/>
<keyword evidence="5" id="KW-1185">Reference proteome</keyword>
<reference evidence="5" key="1">
    <citation type="submission" date="2011-05" db="EMBL/GenBank/DDBJ databases">
        <authorList>
            <person name="Richards S.R."/>
            <person name="Qu J."/>
            <person name="Jiang H."/>
            <person name="Jhangiani S.N."/>
            <person name="Agravi P."/>
            <person name="Goodspeed R."/>
            <person name="Gross S."/>
            <person name="Mandapat C."/>
            <person name="Jackson L."/>
            <person name="Mathew T."/>
            <person name="Pu L."/>
            <person name="Thornton R."/>
            <person name="Saada N."/>
            <person name="Wilczek-Boney K.B."/>
            <person name="Lee S."/>
            <person name="Kovar C."/>
            <person name="Wu Y."/>
            <person name="Scherer S.E."/>
            <person name="Worley K.C."/>
            <person name="Muzny D.M."/>
            <person name="Gibbs R."/>
        </authorList>
    </citation>
    <scope>NUCLEOTIDE SEQUENCE</scope>
    <source>
        <strain evidence="5">Brora</strain>
    </source>
</reference>
<evidence type="ECO:0000256" key="2">
    <source>
        <dbReference type="SAM" id="MobiDB-lite"/>
    </source>
</evidence>
<dbReference type="PANTHER" id="PTHR47481">
    <property type="match status" value="1"/>
</dbReference>
<dbReference type="Gene3D" id="4.10.60.10">
    <property type="entry name" value="Zinc finger, CCHC-type"/>
    <property type="match status" value="1"/>
</dbReference>
<dbReference type="EnsemblMetazoa" id="SMAR004696-RA">
    <property type="protein sequence ID" value="SMAR004696-PA"/>
    <property type="gene ID" value="SMAR004696"/>
</dbReference>
<reference evidence="4" key="2">
    <citation type="submission" date="2015-02" db="UniProtKB">
        <authorList>
            <consortium name="EnsemblMetazoa"/>
        </authorList>
    </citation>
    <scope>IDENTIFICATION</scope>
</reference>
<dbReference type="GO" id="GO:0003676">
    <property type="term" value="F:nucleic acid binding"/>
    <property type="evidence" value="ECO:0007669"/>
    <property type="project" value="InterPro"/>
</dbReference>
<dbReference type="PANTHER" id="PTHR47481:SF7">
    <property type="entry name" value="CCHC-TYPE DOMAIN-CONTAINING PROTEIN"/>
    <property type="match status" value="1"/>
</dbReference>
<evidence type="ECO:0000259" key="3">
    <source>
        <dbReference type="PROSITE" id="PS50158"/>
    </source>
</evidence>
<keyword evidence="1" id="KW-0479">Metal-binding</keyword>
<organism evidence="4 5">
    <name type="scientific">Strigamia maritima</name>
    <name type="common">European centipede</name>
    <name type="synonym">Geophilus maritimus</name>
    <dbReference type="NCBI Taxonomy" id="126957"/>
    <lineage>
        <taxon>Eukaryota</taxon>
        <taxon>Metazoa</taxon>
        <taxon>Ecdysozoa</taxon>
        <taxon>Arthropoda</taxon>
        <taxon>Myriapoda</taxon>
        <taxon>Chilopoda</taxon>
        <taxon>Pleurostigmophora</taxon>
        <taxon>Geophilomorpha</taxon>
        <taxon>Linotaeniidae</taxon>
        <taxon>Strigamia</taxon>
    </lineage>
</organism>
<dbReference type="GO" id="GO:0008270">
    <property type="term" value="F:zinc ion binding"/>
    <property type="evidence" value="ECO:0007669"/>
    <property type="project" value="UniProtKB-KW"/>
</dbReference>
<dbReference type="STRING" id="126957.T1IU76"/>
<dbReference type="EMBL" id="AFFK01019387">
    <property type="status" value="NOT_ANNOTATED_CDS"/>
    <property type="molecule type" value="Genomic_DNA"/>
</dbReference>